<dbReference type="AlphaFoldDB" id="A0A0C3JS22"/>
<proteinExistence type="predicted"/>
<dbReference type="HOGENOM" id="CLU_903503_0_0_1"/>
<dbReference type="Proteomes" id="UP000054217">
    <property type="component" value="Unassembled WGS sequence"/>
</dbReference>
<dbReference type="OrthoDB" id="2688287at2759"/>
<protein>
    <submittedName>
        <fullName evidence="1">Uncharacterized protein</fullName>
    </submittedName>
</protein>
<evidence type="ECO:0000313" key="2">
    <source>
        <dbReference type="Proteomes" id="UP000054217"/>
    </source>
</evidence>
<dbReference type="EMBL" id="KN831997">
    <property type="protein sequence ID" value="KIO00282.1"/>
    <property type="molecule type" value="Genomic_DNA"/>
</dbReference>
<name>A0A0C3JS22_PISTI</name>
<evidence type="ECO:0000313" key="1">
    <source>
        <dbReference type="EMBL" id="KIO00282.1"/>
    </source>
</evidence>
<sequence>MPTMVPHLALPLVSDAIVAKDGCTLSMMIALQLKRTLAREHMIECGVYVQNMFRVCPSKNPIGIICSTWEEKDNYNVVVDVEECSGCCDGPRQWSTTFIGRSGLDMDMPGLMDTDYHSYRLQLDGWEAWFDRCSGQRIALGDYGDYSDGTLTRTGNIFEDMRTLGIKPMNSVCCPVVSRISSVGWSTRHVKNWEGLVVENDFRKPLVLCDPKGLSLPANDDFVLLLKALSTRAAGKRLVISVIQCSDFYRVDDEERIDDGQRRRSGDDSGNHSAVSRVLTPLYAVARPQVWKREPPCWHRKQRFETIR</sequence>
<reference evidence="2" key="2">
    <citation type="submission" date="2015-01" db="EMBL/GenBank/DDBJ databases">
        <title>Evolutionary Origins and Diversification of the Mycorrhizal Mutualists.</title>
        <authorList>
            <consortium name="DOE Joint Genome Institute"/>
            <consortium name="Mycorrhizal Genomics Consortium"/>
            <person name="Kohler A."/>
            <person name="Kuo A."/>
            <person name="Nagy L.G."/>
            <person name="Floudas D."/>
            <person name="Copeland A."/>
            <person name="Barry K.W."/>
            <person name="Cichocki N."/>
            <person name="Veneault-Fourrey C."/>
            <person name="LaButti K."/>
            <person name="Lindquist E.A."/>
            <person name="Lipzen A."/>
            <person name="Lundell T."/>
            <person name="Morin E."/>
            <person name="Murat C."/>
            <person name="Riley R."/>
            <person name="Ohm R."/>
            <person name="Sun H."/>
            <person name="Tunlid A."/>
            <person name="Henrissat B."/>
            <person name="Grigoriev I.V."/>
            <person name="Hibbett D.S."/>
            <person name="Martin F."/>
        </authorList>
    </citation>
    <scope>NUCLEOTIDE SEQUENCE [LARGE SCALE GENOMIC DNA]</scope>
    <source>
        <strain evidence="2">Marx 270</strain>
    </source>
</reference>
<organism evidence="1 2">
    <name type="scientific">Pisolithus tinctorius Marx 270</name>
    <dbReference type="NCBI Taxonomy" id="870435"/>
    <lineage>
        <taxon>Eukaryota</taxon>
        <taxon>Fungi</taxon>
        <taxon>Dikarya</taxon>
        <taxon>Basidiomycota</taxon>
        <taxon>Agaricomycotina</taxon>
        <taxon>Agaricomycetes</taxon>
        <taxon>Agaricomycetidae</taxon>
        <taxon>Boletales</taxon>
        <taxon>Sclerodermatineae</taxon>
        <taxon>Pisolithaceae</taxon>
        <taxon>Pisolithus</taxon>
    </lineage>
</organism>
<gene>
    <name evidence="1" type="ORF">M404DRAFT_768248</name>
</gene>
<dbReference type="InParanoid" id="A0A0C3JS22"/>
<keyword evidence="2" id="KW-1185">Reference proteome</keyword>
<reference evidence="1 2" key="1">
    <citation type="submission" date="2014-04" db="EMBL/GenBank/DDBJ databases">
        <authorList>
            <consortium name="DOE Joint Genome Institute"/>
            <person name="Kuo A."/>
            <person name="Kohler A."/>
            <person name="Costa M.D."/>
            <person name="Nagy L.G."/>
            <person name="Floudas D."/>
            <person name="Copeland A."/>
            <person name="Barry K.W."/>
            <person name="Cichocki N."/>
            <person name="Veneault-Fourrey C."/>
            <person name="LaButti K."/>
            <person name="Lindquist E.A."/>
            <person name="Lipzen A."/>
            <person name="Lundell T."/>
            <person name="Morin E."/>
            <person name="Murat C."/>
            <person name="Sun H."/>
            <person name="Tunlid A."/>
            <person name="Henrissat B."/>
            <person name="Grigoriev I.V."/>
            <person name="Hibbett D.S."/>
            <person name="Martin F."/>
            <person name="Nordberg H.P."/>
            <person name="Cantor M.N."/>
            <person name="Hua S.X."/>
        </authorList>
    </citation>
    <scope>NUCLEOTIDE SEQUENCE [LARGE SCALE GENOMIC DNA]</scope>
    <source>
        <strain evidence="1 2">Marx 270</strain>
    </source>
</reference>
<accession>A0A0C3JS22</accession>